<accession>A0A7J6LAQ3</accession>
<gene>
    <name evidence="1" type="ORF">FOL47_009035</name>
</gene>
<dbReference type="EMBL" id="JAAPAO010000605">
    <property type="protein sequence ID" value="KAF4656328.1"/>
    <property type="molecule type" value="Genomic_DNA"/>
</dbReference>
<dbReference type="AlphaFoldDB" id="A0A7J6LAQ3"/>
<dbReference type="Gene3D" id="2.60.120.260">
    <property type="entry name" value="Galactose-binding domain-like"/>
    <property type="match status" value="1"/>
</dbReference>
<dbReference type="SUPFAM" id="SSF49785">
    <property type="entry name" value="Galactose-binding domain-like"/>
    <property type="match status" value="1"/>
</dbReference>
<dbReference type="InterPro" id="IPR008979">
    <property type="entry name" value="Galactose-bd-like_sf"/>
</dbReference>
<dbReference type="PANTHER" id="PTHR47457:SF1">
    <property type="entry name" value="BTB DOMAIN-CONTAINING PROTEIN-RELATED"/>
    <property type="match status" value="1"/>
</dbReference>
<name>A0A7J6LAQ3_PERCH</name>
<dbReference type="InterPro" id="IPR011333">
    <property type="entry name" value="SKP1/BTB/POZ_sf"/>
</dbReference>
<evidence type="ECO:0000313" key="1">
    <source>
        <dbReference type="EMBL" id="KAF4656328.1"/>
    </source>
</evidence>
<evidence type="ECO:0008006" key="3">
    <source>
        <dbReference type="Google" id="ProtNLM"/>
    </source>
</evidence>
<comment type="caution">
    <text evidence="1">The sequence shown here is derived from an EMBL/GenBank/DDBJ whole genome shotgun (WGS) entry which is preliminary data.</text>
</comment>
<sequence length="656" mass="72733">MTAAKVGNMKTMLSQVSIASDGSAADYPASPNTMSLLKTGWLSDCKLRLSLGDDRFTDAFDLHKSVICPCSRFCWSQVYKAKNPQEILITVPSLPDPHVKEEDVLKCMQIVLSFVYSHQDWDTLIADDSLSLARGERKRCEALMCLFGLSQVLEIDRLSSLLSQYLKKLCHEEACNCALILLRANFYSSAQSHELCEEAEAVLKRKFEECLFGSMPPRLLEFTQLPTSLTSRILLENDLRKGHSRHGESIILKTYFTVTVRSLEGVASGSEVVEGVPVERYEKIFNKTDNSFIITLPAPEDGMRVWTEIEWRGTDNTGHDVVVKESIPAQLGGDAPSAFPVEIALEGGALVRMLSVEKALNSGGCDSVADEMLDFEELYKCVGWSLLTLDQLLSAVESPLWKPAQSRILAHMRQLIARQSESPATSTKCDIGVGIDFTEVGCKRTIDSLENHPGKPSTSPFRKKARLMHASAHRKLIRATKCSPITFLHTRDFSPYGALAWLSTRDPDSITATASGTAEKSSVTHLFGSNTRHFEPGKYFCSAGDGHAWIEIDLGANRELRLHGYCLRSPDTSDELLMNWYLFGSADAAKWDVLDKRTDCKSLLGGASKTSYFPVDEVKESFRFFRLMQFGVNSSGTRVLTCAGIDFYGEAVSGTW</sequence>
<dbReference type="OrthoDB" id="19132at2759"/>
<dbReference type="Gene3D" id="3.30.710.10">
    <property type="entry name" value="Potassium Channel Kv1.1, Chain A"/>
    <property type="match status" value="1"/>
</dbReference>
<reference evidence="1 2" key="1">
    <citation type="submission" date="2020-04" db="EMBL/GenBank/DDBJ databases">
        <title>Perkinsus chesapeaki whole genome sequence.</title>
        <authorList>
            <person name="Bogema D.R."/>
        </authorList>
    </citation>
    <scope>NUCLEOTIDE SEQUENCE [LARGE SCALE GENOMIC DNA]</scope>
    <source>
        <strain evidence="1">ATCC PRA-425</strain>
    </source>
</reference>
<dbReference type="PANTHER" id="PTHR47457">
    <property type="entry name" value="OS05G0345500 PROTEIN"/>
    <property type="match status" value="1"/>
</dbReference>
<keyword evidence="2" id="KW-1185">Reference proteome</keyword>
<evidence type="ECO:0000313" key="2">
    <source>
        <dbReference type="Proteomes" id="UP000591131"/>
    </source>
</evidence>
<protein>
    <recommendedName>
        <fullName evidence="3">E3 ubiquitin-protein ligase</fullName>
    </recommendedName>
</protein>
<proteinExistence type="predicted"/>
<dbReference type="Proteomes" id="UP000591131">
    <property type="component" value="Unassembled WGS sequence"/>
</dbReference>
<organism evidence="1 2">
    <name type="scientific">Perkinsus chesapeaki</name>
    <name type="common">Clam parasite</name>
    <name type="synonym">Perkinsus andrewsi</name>
    <dbReference type="NCBI Taxonomy" id="330153"/>
    <lineage>
        <taxon>Eukaryota</taxon>
        <taxon>Sar</taxon>
        <taxon>Alveolata</taxon>
        <taxon>Perkinsozoa</taxon>
        <taxon>Perkinsea</taxon>
        <taxon>Perkinsida</taxon>
        <taxon>Perkinsidae</taxon>
        <taxon>Perkinsus</taxon>
    </lineage>
</organism>